<dbReference type="InterPro" id="IPR008920">
    <property type="entry name" value="TF_FadR/GntR_C"/>
</dbReference>
<dbReference type="PROSITE" id="PS50949">
    <property type="entry name" value="HTH_GNTR"/>
    <property type="match status" value="1"/>
</dbReference>
<dbReference type="Gene3D" id="1.20.120.530">
    <property type="entry name" value="GntR ligand-binding domain-like"/>
    <property type="match status" value="1"/>
</dbReference>
<dbReference type="SUPFAM" id="SSF48008">
    <property type="entry name" value="GntR ligand-binding domain-like"/>
    <property type="match status" value="1"/>
</dbReference>
<name>A0A0A0D5W1_9PROT</name>
<reference evidence="5 6" key="1">
    <citation type="submission" date="2014-01" db="EMBL/GenBank/DDBJ databases">
        <title>Genome sequence determination for a cystic fibrosis isolate, Inquilinus limosus.</title>
        <authorList>
            <person name="Pino M."/>
            <person name="Di Conza J."/>
            <person name="Gutkind G."/>
        </authorList>
    </citation>
    <scope>NUCLEOTIDE SEQUENCE [LARGE SCALE GENOMIC DNA]</scope>
    <source>
        <strain evidence="5 6">MP06</strain>
    </source>
</reference>
<comment type="caution">
    <text evidence="5">The sequence shown here is derived from an EMBL/GenBank/DDBJ whole genome shotgun (WGS) entry which is preliminary data.</text>
</comment>
<dbReference type="AlphaFoldDB" id="A0A0A0D5W1"/>
<dbReference type="InterPro" id="IPR036390">
    <property type="entry name" value="WH_DNA-bd_sf"/>
</dbReference>
<sequence length="225" mass="24779">MPPKAAISRVALADQVMRVLQERILDRVYEPGARLNIDALSRELEVSSSPIREALTRLAADGLVAASSFAGFSVAPVPPRDWFEQLLAYRVLAEGWAARQVARRRPAAAIGRMRESLEAMEGGRLGRKARDYLTANQADQAFHEAMLDGAGNEILARSVRDLHPHLHHARLFAKVPQDIAPTIIEHQAILAAIETGDEDGAAAALERHLRASWRRYDGWTADEPA</sequence>
<dbReference type="InterPro" id="IPR036388">
    <property type="entry name" value="WH-like_DNA-bd_sf"/>
</dbReference>
<dbReference type="Proteomes" id="UP000029995">
    <property type="component" value="Unassembled WGS sequence"/>
</dbReference>
<dbReference type="PANTHER" id="PTHR43537">
    <property type="entry name" value="TRANSCRIPTIONAL REGULATOR, GNTR FAMILY"/>
    <property type="match status" value="1"/>
</dbReference>
<accession>A0A0A0D5W1</accession>
<keyword evidence="1" id="KW-0805">Transcription regulation</keyword>
<evidence type="ECO:0000259" key="4">
    <source>
        <dbReference type="PROSITE" id="PS50949"/>
    </source>
</evidence>
<dbReference type="GO" id="GO:0003700">
    <property type="term" value="F:DNA-binding transcription factor activity"/>
    <property type="evidence" value="ECO:0007669"/>
    <property type="project" value="InterPro"/>
</dbReference>
<dbReference type="SMART" id="SM00895">
    <property type="entry name" value="FCD"/>
    <property type="match status" value="1"/>
</dbReference>
<protein>
    <recommendedName>
        <fullName evidence="4">HTH gntR-type domain-containing protein</fullName>
    </recommendedName>
</protein>
<proteinExistence type="predicted"/>
<evidence type="ECO:0000313" key="6">
    <source>
        <dbReference type="Proteomes" id="UP000029995"/>
    </source>
</evidence>
<evidence type="ECO:0000256" key="1">
    <source>
        <dbReference type="ARBA" id="ARBA00023015"/>
    </source>
</evidence>
<dbReference type="GO" id="GO:0003677">
    <property type="term" value="F:DNA binding"/>
    <property type="evidence" value="ECO:0007669"/>
    <property type="project" value="UniProtKB-KW"/>
</dbReference>
<dbReference type="RefSeq" id="WP_034839818.1">
    <property type="nucleotide sequence ID" value="NZ_JANX01000208.1"/>
</dbReference>
<evidence type="ECO:0000313" key="5">
    <source>
        <dbReference type="EMBL" id="KGM33233.1"/>
    </source>
</evidence>
<dbReference type="InterPro" id="IPR000524">
    <property type="entry name" value="Tscrpt_reg_HTH_GntR"/>
</dbReference>
<dbReference type="Pfam" id="PF07729">
    <property type="entry name" value="FCD"/>
    <property type="match status" value="1"/>
</dbReference>
<dbReference type="InterPro" id="IPR011711">
    <property type="entry name" value="GntR_C"/>
</dbReference>
<keyword evidence="3" id="KW-0804">Transcription</keyword>
<dbReference type="Gene3D" id="1.10.10.10">
    <property type="entry name" value="Winged helix-like DNA-binding domain superfamily/Winged helix DNA-binding domain"/>
    <property type="match status" value="1"/>
</dbReference>
<keyword evidence="2" id="KW-0238">DNA-binding</keyword>
<dbReference type="PANTHER" id="PTHR43537:SF24">
    <property type="entry name" value="GLUCONATE OPERON TRANSCRIPTIONAL REPRESSOR"/>
    <property type="match status" value="1"/>
</dbReference>
<dbReference type="SUPFAM" id="SSF46785">
    <property type="entry name" value="Winged helix' DNA-binding domain"/>
    <property type="match status" value="1"/>
</dbReference>
<feature type="domain" description="HTH gntR-type" evidence="4">
    <location>
        <begin position="10"/>
        <end position="77"/>
    </location>
</feature>
<dbReference type="EMBL" id="JANX01000208">
    <property type="protein sequence ID" value="KGM33233.1"/>
    <property type="molecule type" value="Genomic_DNA"/>
</dbReference>
<evidence type="ECO:0000256" key="3">
    <source>
        <dbReference type="ARBA" id="ARBA00023163"/>
    </source>
</evidence>
<dbReference type="SMART" id="SM00345">
    <property type="entry name" value="HTH_GNTR"/>
    <property type="match status" value="1"/>
</dbReference>
<dbReference type="OrthoDB" id="7260290at2"/>
<dbReference type="Pfam" id="PF00392">
    <property type="entry name" value="GntR"/>
    <property type="match status" value="1"/>
</dbReference>
<gene>
    <name evidence="5" type="ORF">P409_16930</name>
</gene>
<evidence type="ECO:0000256" key="2">
    <source>
        <dbReference type="ARBA" id="ARBA00023125"/>
    </source>
</evidence>
<organism evidence="5 6">
    <name type="scientific">Inquilinus limosus MP06</name>
    <dbReference type="NCBI Taxonomy" id="1398085"/>
    <lineage>
        <taxon>Bacteria</taxon>
        <taxon>Pseudomonadati</taxon>
        <taxon>Pseudomonadota</taxon>
        <taxon>Alphaproteobacteria</taxon>
        <taxon>Rhodospirillales</taxon>
        <taxon>Rhodospirillaceae</taxon>
        <taxon>Inquilinus</taxon>
    </lineage>
</organism>